<name>A0ABT9IP27_9MICC</name>
<accession>A0ABT9IP27</accession>
<comment type="caution">
    <text evidence="1">The sequence shown here is derived from an EMBL/GenBank/DDBJ whole genome shotgun (WGS) entry which is preliminary data.</text>
</comment>
<sequence>MPTSRPRTQVTHTDTVQHALEVAAQRWPGQKPSVLLTHLIEEGARVIESEENEGAAERRSKVEALIRNHGVQYGPGYLDDVRDGWDE</sequence>
<reference evidence="1 2" key="1">
    <citation type="submission" date="2023-08" db="EMBL/GenBank/DDBJ databases">
        <title>Arthrobacter horti sp. nov., isolated from forest soil.</title>
        <authorList>
            <person name="Park M."/>
        </authorList>
    </citation>
    <scope>NUCLEOTIDE SEQUENCE [LARGE SCALE GENOMIC DNA]</scope>
    <source>
        <strain evidence="1 2">YJM1</strain>
    </source>
</reference>
<keyword evidence="2" id="KW-1185">Reference proteome</keyword>
<organism evidence="1 2">
    <name type="scientific">Arthrobacter horti</name>
    <dbReference type="NCBI Taxonomy" id="3068273"/>
    <lineage>
        <taxon>Bacteria</taxon>
        <taxon>Bacillati</taxon>
        <taxon>Actinomycetota</taxon>
        <taxon>Actinomycetes</taxon>
        <taxon>Micrococcales</taxon>
        <taxon>Micrococcaceae</taxon>
        <taxon>Arthrobacter</taxon>
    </lineage>
</organism>
<dbReference type="Proteomes" id="UP001232725">
    <property type="component" value="Unassembled WGS sequence"/>
</dbReference>
<evidence type="ECO:0000313" key="2">
    <source>
        <dbReference type="Proteomes" id="UP001232725"/>
    </source>
</evidence>
<evidence type="ECO:0000313" key="1">
    <source>
        <dbReference type="EMBL" id="MDP5227339.1"/>
    </source>
</evidence>
<dbReference type="RefSeq" id="WP_305996391.1">
    <property type="nucleotide sequence ID" value="NZ_JAVALS010000005.1"/>
</dbReference>
<proteinExistence type="predicted"/>
<dbReference type="EMBL" id="JAVALS010000005">
    <property type="protein sequence ID" value="MDP5227339.1"/>
    <property type="molecule type" value="Genomic_DNA"/>
</dbReference>
<gene>
    <name evidence="1" type="ORF">Q9R02_09270</name>
</gene>
<protein>
    <submittedName>
        <fullName evidence="1">Uncharacterized protein</fullName>
    </submittedName>
</protein>